<proteinExistence type="predicted"/>
<dbReference type="Proteomes" id="UP001419268">
    <property type="component" value="Unassembled WGS sequence"/>
</dbReference>
<dbReference type="AlphaFoldDB" id="A0AAP0PEJ3"/>
<feature type="compositionally biased region" description="Basic and acidic residues" evidence="1">
    <location>
        <begin position="83"/>
        <end position="98"/>
    </location>
</feature>
<feature type="region of interest" description="Disordered" evidence="1">
    <location>
        <begin position="48"/>
        <end position="111"/>
    </location>
</feature>
<name>A0AAP0PEJ3_9MAGN</name>
<gene>
    <name evidence="2" type="ORF">Scep_010793</name>
</gene>
<comment type="caution">
    <text evidence="2">The sequence shown here is derived from an EMBL/GenBank/DDBJ whole genome shotgun (WGS) entry which is preliminary data.</text>
</comment>
<dbReference type="EMBL" id="JBBNAG010000004">
    <property type="protein sequence ID" value="KAK9141112.1"/>
    <property type="molecule type" value="Genomic_DNA"/>
</dbReference>
<keyword evidence="3" id="KW-1185">Reference proteome</keyword>
<accession>A0AAP0PEJ3</accession>
<evidence type="ECO:0000313" key="2">
    <source>
        <dbReference type="EMBL" id="KAK9141112.1"/>
    </source>
</evidence>
<feature type="compositionally biased region" description="Basic and acidic residues" evidence="1">
    <location>
        <begin position="55"/>
        <end position="73"/>
    </location>
</feature>
<protein>
    <submittedName>
        <fullName evidence="2">Uncharacterized protein</fullName>
    </submittedName>
</protein>
<organism evidence="2 3">
    <name type="scientific">Stephania cephalantha</name>
    <dbReference type="NCBI Taxonomy" id="152367"/>
    <lineage>
        <taxon>Eukaryota</taxon>
        <taxon>Viridiplantae</taxon>
        <taxon>Streptophyta</taxon>
        <taxon>Embryophyta</taxon>
        <taxon>Tracheophyta</taxon>
        <taxon>Spermatophyta</taxon>
        <taxon>Magnoliopsida</taxon>
        <taxon>Ranunculales</taxon>
        <taxon>Menispermaceae</taxon>
        <taxon>Menispermoideae</taxon>
        <taxon>Cissampelideae</taxon>
        <taxon>Stephania</taxon>
    </lineage>
</organism>
<evidence type="ECO:0000313" key="3">
    <source>
        <dbReference type="Proteomes" id="UP001419268"/>
    </source>
</evidence>
<sequence>MSHPSPSPSPPSLLSLAIHSALLNISRFSDLSPLPDPVLLELFEVLRGDGGTPITDRESSCVGVRDDLRDLQGHSKRGGYRLSSEESDRGSRRLVREEEREEESGFRPSALRGGDGKYYAVANVQQRVFHPRGGEEGTVRSKDANMM</sequence>
<reference evidence="2 3" key="1">
    <citation type="submission" date="2024-01" db="EMBL/GenBank/DDBJ databases">
        <title>Genome assemblies of Stephania.</title>
        <authorList>
            <person name="Yang L."/>
        </authorList>
    </citation>
    <scope>NUCLEOTIDE SEQUENCE [LARGE SCALE GENOMIC DNA]</scope>
    <source>
        <strain evidence="2">JXDWG</strain>
        <tissue evidence="2">Leaf</tissue>
    </source>
</reference>
<evidence type="ECO:0000256" key="1">
    <source>
        <dbReference type="SAM" id="MobiDB-lite"/>
    </source>
</evidence>